<keyword evidence="5" id="KW-0378">Hydrolase</keyword>
<keyword evidence="4" id="KW-0645">Protease</keyword>
<evidence type="ECO:0000256" key="6">
    <source>
        <dbReference type="ARBA" id="ARBA00022825"/>
    </source>
</evidence>
<protein>
    <submittedName>
        <fullName evidence="9">Peptidase S41</fullName>
    </submittedName>
</protein>
<reference evidence="9 10" key="1">
    <citation type="submission" date="2018-06" db="EMBL/GenBank/DDBJ databases">
        <title>Comparative genomics of Brasilonema spp. strains.</title>
        <authorList>
            <person name="Alvarenga D.O."/>
            <person name="Fiore M.F."/>
            <person name="Varani A.M."/>
        </authorList>
    </citation>
    <scope>NUCLEOTIDE SEQUENCE [LARGE SCALE GENOMIC DNA]</scope>
    <source>
        <strain evidence="9 10">CENA114</strain>
    </source>
</reference>
<keyword evidence="10" id="KW-1185">Reference proteome</keyword>
<dbReference type="Gene3D" id="3.30.750.44">
    <property type="match status" value="1"/>
</dbReference>
<dbReference type="EMBL" id="CP030118">
    <property type="protein sequence ID" value="QDL07547.1"/>
    <property type="molecule type" value="Genomic_DNA"/>
</dbReference>
<dbReference type="InterPro" id="IPR036034">
    <property type="entry name" value="PDZ_sf"/>
</dbReference>
<evidence type="ECO:0000256" key="2">
    <source>
        <dbReference type="ARBA" id="ARBA00008524"/>
    </source>
</evidence>
<keyword evidence="7" id="KW-1133">Transmembrane helix</keyword>
<evidence type="ECO:0000256" key="4">
    <source>
        <dbReference type="ARBA" id="ARBA00022670"/>
    </source>
</evidence>
<evidence type="ECO:0000256" key="1">
    <source>
        <dbReference type="ARBA" id="ARBA00004496"/>
    </source>
</evidence>
<dbReference type="SMART" id="SM00228">
    <property type="entry name" value="PDZ"/>
    <property type="match status" value="1"/>
</dbReference>
<dbReference type="RefSeq" id="WP_171975709.1">
    <property type="nucleotide sequence ID" value="NZ_CAWOXK010000001.1"/>
</dbReference>
<name>A0A856MEQ6_9CYAN</name>
<evidence type="ECO:0000313" key="9">
    <source>
        <dbReference type="EMBL" id="QDL07547.1"/>
    </source>
</evidence>
<dbReference type="PANTHER" id="PTHR43253:SF1">
    <property type="entry name" value="TRICORN PROTEASE HOMOLOG 2-RELATED"/>
    <property type="match status" value="1"/>
</dbReference>
<dbReference type="Gene3D" id="3.90.226.10">
    <property type="entry name" value="2-enoyl-CoA Hydratase, Chain A, domain 1"/>
    <property type="match status" value="1"/>
</dbReference>
<feature type="transmembrane region" description="Helical" evidence="7">
    <location>
        <begin position="12"/>
        <end position="30"/>
    </location>
</feature>
<dbReference type="InterPro" id="IPR029045">
    <property type="entry name" value="ClpP/crotonase-like_dom_sf"/>
</dbReference>
<keyword evidence="6" id="KW-0720">Serine protease</keyword>
<dbReference type="GO" id="GO:0008236">
    <property type="term" value="F:serine-type peptidase activity"/>
    <property type="evidence" value="ECO:0007669"/>
    <property type="project" value="UniProtKB-KW"/>
</dbReference>
<keyword evidence="7" id="KW-0472">Membrane</keyword>
<dbReference type="SUPFAM" id="SSF50156">
    <property type="entry name" value="PDZ domain-like"/>
    <property type="match status" value="1"/>
</dbReference>
<dbReference type="Pfam" id="PF03572">
    <property type="entry name" value="Peptidase_S41"/>
    <property type="match status" value="1"/>
</dbReference>
<gene>
    <name evidence="9" type="ORF">DP114_06210</name>
</gene>
<dbReference type="PROSITE" id="PS50106">
    <property type="entry name" value="PDZ"/>
    <property type="match status" value="1"/>
</dbReference>
<dbReference type="InterPro" id="IPR041489">
    <property type="entry name" value="PDZ_6"/>
</dbReference>
<proteinExistence type="inferred from homology"/>
<dbReference type="CDD" id="cd07562">
    <property type="entry name" value="Peptidase_S41_TRI"/>
    <property type="match status" value="1"/>
</dbReference>
<dbReference type="Pfam" id="PF14684">
    <property type="entry name" value="Tricorn_C1"/>
    <property type="match status" value="1"/>
</dbReference>
<keyword evidence="3" id="KW-0963">Cytoplasm</keyword>
<dbReference type="InterPro" id="IPR001478">
    <property type="entry name" value="PDZ"/>
</dbReference>
<dbReference type="Gene3D" id="2.30.42.10">
    <property type="match status" value="1"/>
</dbReference>
<dbReference type="Pfam" id="PF17820">
    <property type="entry name" value="PDZ_6"/>
    <property type="match status" value="1"/>
</dbReference>
<dbReference type="SMART" id="SM00245">
    <property type="entry name" value="TSPc"/>
    <property type="match status" value="1"/>
</dbReference>
<comment type="subcellular location">
    <subcellularLocation>
        <location evidence="1">Cytoplasm</location>
    </subcellularLocation>
</comment>
<dbReference type="GO" id="GO:0006508">
    <property type="term" value="P:proteolysis"/>
    <property type="evidence" value="ECO:0007669"/>
    <property type="project" value="UniProtKB-KW"/>
</dbReference>
<evidence type="ECO:0000256" key="3">
    <source>
        <dbReference type="ARBA" id="ARBA00022490"/>
    </source>
</evidence>
<evidence type="ECO:0000256" key="7">
    <source>
        <dbReference type="SAM" id="Phobius"/>
    </source>
</evidence>
<dbReference type="GO" id="GO:0005737">
    <property type="term" value="C:cytoplasm"/>
    <property type="evidence" value="ECO:0007669"/>
    <property type="project" value="UniProtKB-SubCell"/>
</dbReference>
<dbReference type="PANTHER" id="PTHR43253">
    <property type="entry name" value="TRICORN PROTEASE HOMOLOG 2-RELATED"/>
    <property type="match status" value="1"/>
</dbReference>
<comment type="similarity">
    <text evidence="2">Belongs to the peptidase S41B family.</text>
</comment>
<dbReference type="Proteomes" id="UP000503129">
    <property type="component" value="Chromosome"/>
</dbReference>
<dbReference type="InterPro" id="IPR028204">
    <property type="entry name" value="Tricorn_C1"/>
</dbReference>
<dbReference type="SUPFAM" id="SSF52096">
    <property type="entry name" value="ClpP/crotonase"/>
    <property type="match status" value="1"/>
</dbReference>
<keyword evidence="7" id="KW-0812">Transmembrane</keyword>
<dbReference type="AlphaFoldDB" id="A0A856MEQ6"/>
<dbReference type="KEGG" id="bsen:DP114_06210"/>
<evidence type="ECO:0000259" key="8">
    <source>
        <dbReference type="PROSITE" id="PS50106"/>
    </source>
</evidence>
<evidence type="ECO:0000313" key="10">
    <source>
        <dbReference type="Proteomes" id="UP000503129"/>
    </source>
</evidence>
<evidence type="ECO:0000256" key="5">
    <source>
        <dbReference type="ARBA" id="ARBA00022801"/>
    </source>
</evidence>
<dbReference type="InterPro" id="IPR012393">
    <property type="entry name" value="Tricorn_protease"/>
</dbReference>
<organism evidence="9 10">
    <name type="scientific">Brasilonema sennae CENA114</name>
    <dbReference type="NCBI Taxonomy" id="415709"/>
    <lineage>
        <taxon>Bacteria</taxon>
        <taxon>Bacillati</taxon>
        <taxon>Cyanobacteriota</taxon>
        <taxon>Cyanophyceae</taxon>
        <taxon>Nostocales</taxon>
        <taxon>Scytonemataceae</taxon>
        <taxon>Brasilonema</taxon>
        <taxon>Bromeliae group (in: Brasilonema)</taxon>
    </lineage>
</organism>
<dbReference type="InterPro" id="IPR005151">
    <property type="entry name" value="Tail-specific_protease"/>
</dbReference>
<sequence length="444" mass="49529">MKKLRFFKLKNLTIAMLTSFAVLFLLWLIYPLPKTLAKPETKVFEQVWQTVNENFYDPKLNGVDWKAIRQKYEPQVARTKSIQEAAPVINQMLSELRTSHTRFYTQDEPAYYQLLGIFQANNPDFQKELKKFFPKGKIEYSGIGAFTKDINGKTFISAILDASPAAKAGLKVGDQLLSVEGGPYQPIKSFAGKANQKVTLLIQRKPDANSQENIAVTPKIYDAASMFLEAQQASTQVIQRNGKKIGYVHIWSNAADPDQEKLRGDLIYGRLRNAEALVLDLRDGWGGGDIGYLNIFTAKEGPSITSIPRNGRRYTSISQWKKPVVMVINEGSRSSKEILAYGFKQHKIGPVIGSKTTGAVVAGRPFLMSDGSFVYLAVSNVFLNETQRLEGKGVAPDINVPFSLEYAQAADPQKERAIEAMLEALNSKAAMLNTEARREEGFND</sequence>
<accession>A0A856MEQ6</accession>
<feature type="domain" description="PDZ" evidence="8">
    <location>
        <begin position="155"/>
        <end position="206"/>
    </location>
</feature>